<keyword evidence="4" id="KW-0503">Monooxygenase</keyword>
<dbReference type="InterPro" id="IPR036661">
    <property type="entry name" value="Luciferase-like_sf"/>
</dbReference>
<evidence type="ECO:0000313" key="6">
    <source>
        <dbReference type="EMBL" id="PNU03440.1"/>
    </source>
</evidence>
<dbReference type="CDD" id="cd01094">
    <property type="entry name" value="Alkanesulfonate_monoxygenase"/>
    <property type="match status" value="1"/>
</dbReference>
<dbReference type="PANTHER" id="PTHR42847">
    <property type="entry name" value="ALKANESULFONATE MONOOXYGENASE"/>
    <property type="match status" value="1"/>
</dbReference>
<feature type="domain" description="Luciferase-like" evidence="5">
    <location>
        <begin position="28"/>
        <end position="325"/>
    </location>
</feature>
<dbReference type="EMBL" id="LYMM01000051">
    <property type="protein sequence ID" value="PNU03440.1"/>
    <property type="molecule type" value="Genomic_DNA"/>
</dbReference>
<evidence type="ECO:0000256" key="4">
    <source>
        <dbReference type="ARBA" id="ARBA00023033"/>
    </source>
</evidence>
<dbReference type="InterPro" id="IPR011251">
    <property type="entry name" value="Luciferase-like_dom"/>
</dbReference>
<keyword evidence="1" id="KW-0285">Flavoprotein</keyword>
<reference evidence="6 7" key="1">
    <citation type="submission" date="2016-05" db="EMBL/GenBank/DDBJ databases">
        <title>Complete genome sequence of Novosphingobium guangzhouense SA925(T).</title>
        <authorList>
            <person name="Sha S."/>
        </authorList>
    </citation>
    <scope>NUCLEOTIDE SEQUENCE [LARGE SCALE GENOMIC DNA]</scope>
    <source>
        <strain evidence="6 7">SA925</strain>
    </source>
</reference>
<sequence length="365" mass="39715">MNDDTLEFFGILHWNDYSEAQPKPFDVVEPDFVEACARAHESAGFDRVLIANSAHRPDSLPIATWAAAVTTRLGFMIAHRPGFIAPTMAARMFAMLDRMSGGRCAVHIITGADDTELRADGDYSTKDDRYRRSHEYVEVMRKVWSADAPFDHAGEFYRVEGAFAHVRPQAGIPIFWGGSSPASIEYGARAADVYAFPGFPAAALREPAREVLTRARALGRAPALLTSLRVLVADTDAQAWERAHAIQDRLIAEVVDNGRFPIRPGETRRAAIERAKAQANDGALDGLLWAGITRVPTGRPALGCLVGSHDRVAAAIMEYHAAGFSRFIVSGYDPIPDALLFGEKLIPRVKALKGARCAKASTSSA</sequence>
<keyword evidence="3" id="KW-0560">Oxidoreductase</keyword>
<dbReference type="Pfam" id="PF00296">
    <property type="entry name" value="Bac_luciferase"/>
    <property type="match status" value="1"/>
</dbReference>
<accession>A0A2K2FXF1</accession>
<comment type="caution">
    <text evidence="6">The sequence shown here is derived from an EMBL/GenBank/DDBJ whole genome shotgun (WGS) entry which is preliminary data.</text>
</comment>
<evidence type="ECO:0000256" key="1">
    <source>
        <dbReference type="ARBA" id="ARBA00022630"/>
    </source>
</evidence>
<evidence type="ECO:0000259" key="5">
    <source>
        <dbReference type="Pfam" id="PF00296"/>
    </source>
</evidence>
<keyword evidence="7" id="KW-1185">Reference proteome</keyword>
<dbReference type="Gene3D" id="3.20.20.30">
    <property type="entry name" value="Luciferase-like domain"/>
    <property type="match status" value="1"/>
</dbReference>
<dbReference type="GO" id="GO:0046306">
    <property type="term" value="P:alkanesulfonate catabolic process"/>
    <property type="evidence" value="ECO:0007669"/>
    <property type="project" value="TreeGrafter"/>
</dbReference>
<gene>
    <name evidence="6" type="ORF">A8V01_06950</name>
</gene>
<evidence type="ECO:0000256" key="2">
    <source>
        <dbReference type="ARBA" id="ARBA00022643"/>
    </source>
</evidence>
<dbReference type="InterPro" id="IPR050172">
    <property type="entry name" value="SsuD_RutA_monooxygenase"/>
</dbReference>
<dbReference type="Proteomes" id="UP000236327">
    <property type="component" value="Unassembled WGS sequence"/>
</dbReference>
<dbReference type="GO" id="GO:0008726">
    <property type="term" value="F:alkanesulfonate monooxygenase activity"/>
    <property type="evidence" value="ECO:0007669"/>
    <property type="project" value="TreeGrafter"/>
</dbReference>
<proteinExistence type="predicted"/>
<organism evidence="6 7">
    <name type="scientific">Novosphingobium guangzhouense</name>
    <dbReference type="NCBI Taxonomy" id="1850347"/>
    <lineage>
        <taxon>Bacteria</taxon>
        <taxon>Pseudomonadati</taxon>
        <taxon>Pseudomonadota</taxon>
        <taxon>Alphaproteobacteria</taxon>
        <taxon>Sphingomonadales</taxon>
        <taxon>Sphingomonadaceae</taxon>
        <taxon>Novosphingobium</taxon>
    </lineage>
</organism>
<dbReference type="SUPFAM" id="SSF51679">
    <property type="entry name" value="Bacterial luciferase-like"/>
    <property type="match status" value="1"/>
</dbReference>
<dbReference type="PANTHER" id="PTHR42847:SF9">
    <property type="entry name" value="BLL6451 PROTEIN"/>
    <property type="match status" value="1"/>
</dbReference>
<name>A0A2K2FXF1_9SPHN</name>
<protein>
    <submittedName>
        <fullName evidence="6">Methylene-tetrahydromethanopterin reductase</fullName>
    </submittedName>
</protein>
<evidence type="ECO:0000256" key="3">
    <source>
        <dbReference type="ARBA" id="ARBA00023002"/>
    </source>
</evidence>
<evidence type="ECO:0000313" key="7">
    <source>
        <dbReference type="Proteomes" id="UP000236327"/>
    </source>
</evidence>
<dbReference type="OrthoDB" id="9814695at2"/>
<keyword evidence="2" id="KW-0288">FMN</keyword>
<dbReference type="AlphaFoldDB" id="A0A2K2FXF1"/>